<dbReference type="AlphaFoldDB" id="A0ABD0V010"/>
<reference evidence="1 2" key="1">
    <citation type="journal article" date="2024" name="Plant Biotechnol. J.">
        <title>Dendrobium thyrsiflorum genome and its molecular insights into genes involved in important horticultural traits.</title>
        <authorList>
            <person name="Chen B."/>
            <person name="Wang J.Y."/>
            <person name="Zheng P.J."/>
            <person name="Li K.L."/>
            <person name="Liang Y.M."/>
            <person name="Chen X.F."/>
            <person name="Zhang C."/>
            <person name="Zhao X."/>
            <person name="He X."/>
            <person name="Zhang G.Q."/>
            <person name="Liu Z.J."/>
            <person name="Xu Q."/>
        </authorList>
    </citation>
    <scope>NUCLEOTIDE SEQUENCE [LARGE SCALE GENOMIC DNA]</scope>
    <source>
        <strain evidence="1">GZMU011</strain>
    </source>
</reference>
<keyword evidence="2" id="KW-1185">Reference proteome</keyword>
<accession>A0ABD0V010</accession>
<name>A0ABD0V010_DENTH</name>
<proteinExistence type="predicted"/>
<comment type="caution">
    <text evidence="1">The sequence shown here is derived from an EMBL/GenBank/DDBJ whole genome shotgun (WGS) entry which is preliminary data.</text>
</comment>
<evidence type="ECO:0000313" key="2">
    <source>
        <dbReference type="Proteomes" id="UP001552299"/>
    </source>
</evidence>
<sequence length="215" mass="23469">MEFCDGGGGVTDQYGRSFGQGEWTTGGGGQAEQWGSGHVARIMGCRVQTESSCISQAIDLTTSQAEMKVDITMLQAEFPSCDSADQQNHDQVDCFKGSKVVDGKLKNAMDKAFQGDANLITLKIATSSIEPGKDINGKTCGVREFMSKAEDELLLNCQPSLDHYMAGKGFELSDDRNFGDLTIEKCLEESIQVEFLHAKNHNEIHTPRSFEMPAN</sequence>
<evidence type="ECO:0000313" key="1">
    <source>
        <dbReference type="EMBL" id="KAL0918314.1"/>
    </source>
</evidence>
<dbReference type="EMBL" id="JANQDX010000009">
    <property type="protein sequence ID" value="KAL0918314.1"/>
    <property type="molecule type" value="Genomic_DNA"/>
</dbReference>
<gene>
    <name evidence="1" type="ORF">M5K25_010316</name>
</gene>
<protein>
    <submittedName>
        <fullName evidence="1">Uncharacterized protein</fullName>
    </submittedName>
</protein>
<organism evidence="1 2">
    <name type="scientific">Dendrobium thyrsiflorum</name>
    <name type="common">Pinecone-like raceme dendrobium</name>
    <name type="synonym">Orchid</name>
    <dbReference type="NCBI Taxonomy" id="117978"/>
    <lineage>
        <taxon>Eukaryota</taxon>
        <taxon>Viridiplantae</taxon>
        <taxon>Streptophyta</taxon>
        <taxon>Embryophyta</taxon>
        <taxon>Tracheophyta</taxon>
        <taxon>Spermatophyta</taxon>
        <taxon>Magnoliopsida</taxon>
        <taxon>Liliopsida</taxon>
        <taxon>Asparagales</taxon>
        <taxon>Orchidaceae</taxon>
        <taxon>Epidendroideae</taxon>
        <taxon>Malaxideae</taxon>
        <taxon>Dendrobiinae</taxon>
        <taxon>Dendrobium</taxon>
    </lineage>
</organism>
<dbReference type="Proteomes" id="UP001552299">
    <property type="component" value="Unassembled WGS sequence"/>
</dbReference>